<evidence type="ECO:0000313" key="4">
    <source>
        <dbReference type="Proteomes" id="UP000320042"/>
    </source>
</evidence>
<evidence type="ECO:0008006" key="5">
    <source>
        <dbReference type="Google" id="ProtNLM"/>
    </source>
</evidence>
<feature type="compositionally biased region" description="Polar residues" evidence="1">
    <location>
        <begin position="68"/>
        <end position="80"/>
    </location>
</feature>
<dbReference type="PROSITE" id="PS51257">
    <property type="entry name" value="PROKAR_LIPOPROTEIN"/>
    <property type="match status" value="1"/>
</dbReference>
<gene>
    <name evidence="3" type="ORF">FPZ43_05145</name>
</gene>
<reference evidence="3 4" key="1">
    <citation type="submission" date="2019-07" db="EMBL/GenBank/DDBJ databases">
        <authorList>
            <person name="Kim J."/>
        </authorList>
    </citation>
    <scope>NUCLEOTIDE SEQUENCE [LARGE SCALE GENOMIC DNA]</scope>
    <source>
        <strain evidence="4">dk17</strain>
    </source>
</reference>
<name>A0A563UG43_9SPHI</name>
<sequence length="80" mass="7921">MKAIKIFSAILIAGALAACGGNRNDATLGGTQDTVAKAGNGDDGSSTNGTDTSKLDSTNRGNADPSGRGSSDTLNSRPVH</sequence>
<proteinExistence type="predicted"/>
<feature type="chain" id="PRO_5021743414" description="Lipoprotein" evidence="2">
    <location>
        <begin position="18"/>
        <end position="80"/>
    </location>
</feature>
<comment type="caution">
    <text evidence="3">The sequence shown here is derived from an EMBL/GenBank/DDBJ whole genome shotgun (WGS) entry which is preliminary data.</text>
</comment>
<dbReference type="Proteomes" id="UP000320042">
    <property type="component" value="Unassembled WGS sequence"/>
</dbReference>
<accession>A0A563UG43</accession>
<feature type="signal peptide" evidence="2">
    <location>
        <begin position="1"/>
        <end position="17"/>
    </location>
</feature>
<keyword evidence="4" id="KW-1185">Reference proteome</keyword>
<dbReference type="RefSeq" id="WP_146380788.1">
    <property type="nucleotide sequence ID" value="NZ_VOEJ01000002.1"/>
</dbReference>
<dbReference type="AlphaFoldDB" id="A0A563UG43"/>
<feature type="region of interest" description="Disordered" evidence="1">
    <location>
        <begin position="31"/>
        <end position="80"/>
    </location>
</feature>
<protein>
    <recommendedName>
        <fullName evidence="5">Lipoprotein</fullName>
    </recommendedName>
</protein>
<evidence type="ECO:0000313" key="3">
    <source>
        <dbReference type="EMBL" id="TWR30328.1"/>
    </source>
</evidence>
<dbReference type="OrthoDB" id="799961at2"/>
<organism evidence="3 4">
    <name type="scientific">Mucilaginibacter pallidiroseus</name>
    <dbReference type="NCBI Taxonomy" id="2599295"/>
    <lineage>
        <taxon>Bacteria</taxon>
        <taxon>Pseudomonadati</taxon>
        <taxon>Bacteroidota</taxon>
        <taxon>Sphingobacteriia</taxon>
        <taxon>Sphingobacteriales</taxon>
        <taxon>Sphingobacteriaceae</taxon>
        <taxon>Mucilaginibacter</taxon>
    </lineage>
</organism>
<evidence type="ECO:0000256" key="2">
    <source>
        <dbReference type="SAM" id="SignalP"/>
    </source>
</evidence>
<feature type="compositionally biased region" description="Polar residues" evidence="1">
    <location>
        <begin position="43"/>
        <end position="61"/>
    </location>
</feature>
<keyword evidence="2" id="KW-0732">Signal</keyword>
<evidence type="ECO:0000256" key="1">
    <source>
        <dbReference type="SAM" id="MobiDB-lite"/>
    </source>
</evidence>
<dbReference type="EMBL" id="VOEJ01000002">
    <property type="protein sequence ID" value="TWR30328.1"/>
    <property type="molecule type" value="Genomic_DNA"/>
</dbReference>